<evidence type="ECO:0008006" key="3">
    <source>
        <dbReference type="Google" id="ProtNLM"/>
    </source>
</evidence>
<accession>A0ABS5U5A3</accession>
<organism evidence="1 2">
    <name type="scientific">Pelotalea chapellei</name>
    <dbReference type="NCBI Taxonomy" id="44671"/>
    <lineage>
        <taxon>Bacteria</taxon>
        <taxon>Pseudomonadati</taxon>
        <taxon>Thermodesulfobacteriota</taxon>
        <taxon>Desulfuromonadia</taxon>
        <taxon>Geobacterales</taxon>
        <taxon>Geobacteraceae</taxon>
        <taxon>Pelotalea</taxon>
    </lineage>
</organism>
<evidence type="ECO:0000313" key="2">
    <source>
        <dbReference type="Proteomes" id="UP000784128"/>
    </source>
</evidence>
<protein>
    <recommendedName>
        <fullName evidence="3">Glycosyltransferase involved in cell wall biosynthesis</fullName>
    </recommendedName>
</protein>
<dbReference type="Proteomes" id="UP000784128">
    <property type="component" value="Unassembled WGS sequence"/>
</dbReference>
<proteinExistence type="predicted"/>
<evidence type="ECO:0000313" key="1">
    <source>
        <dbReference type="EMBL" id="MBT1070846.1"/>
    </source>
</evidence>
<dbReference type="Gene3D" id="3.40.50.2000">
    <property type="entry name" value="Glycogen Phosphorylase B"/>
    <property type="match status" value="1"/>
</dbReference>
<name>A0ABS5U5A3_9BACT</name>
<gene>
    <name evidence="1" type="ORF">KJB30_03540</name>
</gene>
<dbReference type="RefSeq" id="WP_214296565.1">
    <property type="nucleotide sequence ID" value="NZ_JAHDYS010000003.1"/>
</dbReference>
<reference evidence="1 2" key="1">
    <citation type="submission" date="2021-05" db="EMBL/GenBank/DDBJ databases">
        <title>The draft genome of Geobacter chapellei DSM 13688.</title>
        <authorList>
            <person name="Xu Z."/>
            <person name="Masuda Y."/>
            <person name="Itoh H."/>
            <person name="Senoo K."/>
        </authorList>
    </citation>
    <scope>NUCLEOTIDE SEQUENCE [LARGE SCALE GENOMIC DNA]</scope>
    <source>
        <strain evidence="1 2">DSM 13688</strain>
    </source>
</reference>
<dbReference type="SUPFAM" id="SSF53756">
    <property type="entry name" value="UDP-Glycosyltransferase/glycogen phosphorylase"/>
    <property type="match status" value="1"/>
</dbReference>
<keyword evidence="2" id="KW-1185">Reference proteome</keyword>
<sequence length="560" mass="62856">MRFAEERLKINGAVATWCMRNAARCRRRGRIEDALQWYQLSARVMACECVPLVSPELEKQLVEIGAELETPERVFKAGLPRRWLHVLTEVREDGGHSAMLKRWIQHDPQQNAHSIALLSQTVPVPSLLSELTRSRNGEIHEIDGNQTITAKAGMLRDLVMNNADVVVLHTHPWDITPTVALAQAGGPPVLLVNHAAHIFWVGVSVADVVLDCRVSQKEDEWTVRHRSVSKIMHLPLPLSEPYVSLAQKAEEARKFRDSLNIPLDAPVMLSVGIGNKYTPLEGANFIQLMRSVLEADQHAFLVVVGPQDNAHWEELRKHSGGRFILVEKQRDIAMPVFFQAADLYLEGFPFGSTTACLEAALAGLPCILPPVACPPPFTTDGIAMDLFERAADISTYLERIHLLLNNREERLKCGERFSRSVRSHHCGTGWARYLADIQKKLPDVHRVRSLHEQEHVDPVYSGYWTAFSALINEDPLVSTFRLARSLGLSPKIDCKLFLCLLRHGSRGRKRGELPTWKLVSDTCVSYLIGMAKLVRRSWTTVRHGAATFCNGVSTKCPMEK</sequence>
<dbReference type="EMBL" id="JAHDYS010000003">
    <property type="protein sequence ID" value="MBT1070846.1"/>
    <property type="molecule type" value="Genomic_DNA"/>
</dbReference>
<comment type="caution">
    <text evidence="1">The sequence shown here is derived from an EMBL/GenBank/DDBJ whole genome shotgun (WGS) entry which is preliminary data.</text>
</comment>